<dbReference type="AlphaFoldDB" id="A0A0C9U727"/>
<dbReference type="Proteomes" id="UP000054279">
    <property type="component" value="Unassembled WGS sequence"/>
</dbReference>
<protein>
    <recommendedName>
        <fullName evidence="1">DUF6589 domain-containing protein</fullName>
    </recommendedName>
</protein>
<reference evidence="2 3" key="1">
    <citation type="submission" date="2014-06" db="EMBL/GenBank/DDBJ databases">
        <title>Evolutionary Origins and Diversification of the Mycorrhizal Mutualists.</title>
        <authorList>
            <consortium name="DOE Joint Genome Institute"/>
            <consortium name="Mycorrhizal Genomics Consortium"/>
            <person name="Kohler A."/>
            <person name="Kuo A."/>
            <person name="Nagy L.G."/>
            <person name="Floudas D."/>
            <person name="Copeland A."/>
            <person name="Barry K.W."/>
            <person name="Cichocki N."/>
            <person name="Veneault-Fourrey C."/>
            <person name="LaButti K."/>
            <person name="Lindquist E.A."/>
            <person name="Lipzen A."/>
            <person name="Lundell T."/>
            <person name="Morin E."/>
            <person name="Murat C."/>
            <person name="Riley R."/>
            <person name="Ohm R."/>
            <person name="Sun H."/>
            <person name="Tunlid A."/>
            <person name="Henrissat B."/>
            <person name="Grigoriev I.V."/>
            <person name="Hibbett D.S."/>
            <person name="Martin F."/>
        </authorList>
    </citation>
    <scope>NUCLEOTIDE SEQUENCE [LARGE SCALE GENOMIC DNA]</scope>
    <source>
        <strain evidence="2 3">SS14</strain>
    </source>
</reference>
<evidence type="ECO:0000313" key="2">
    <source>
        <dbReference type="EMBL" id="KIJ30144.1"/>
    </source>
</evidence>
<gene>
    <name evidence="2" type="ORF">M422DRAFT_187572</name>
</gene>
<keyword evidence="3" id="KW-1185">Reference proteome</keyword>
<organism evidence="2 3">
    <name type="scientific">Sphaerobolus stellatus (strain SS14)</name>
    <dbReference type="NCBI Taxonomy" id="990650"/>
    <lineage>
        <taxon>Eukaryota</taxon>
        <taxon>Fungi</taxon>
        <taxon>Dikarya</taxon>
        <taxon>Basidiomycota</taxon>
        <taxon>Agaricomycotina</taxon>
        <taxon>Agaricomycetes</taxon>
        <taxon>Phallomycetidae</taxon>
        <taxon>Geastrales</taxon>
        <taxon>Sphaerobolaceae</taxon>
        <taxon>Sphaerobolus</taxon>
    </lineage>
</organism>
<evidence type="ECO:0000259" key="1">
    <source>
        <dbReference type="Pfam" id="PF20231"/>
    </source>
</evidence>
<name>A0A0C9U727_SPHS4</name>
<dbReference type="InterPro" id="IPR046496">
    <property type="entry name" value="DUF6589"/>
</dbReference>
<feature type="domain" description="DUF6589" evidence="1">
    <location>
        <begin position="2"/>
        <end position="232"/>
    </location>
</feature>
<accession>A0A0C9U727</accession>
<proteinExistence type="predicted"/>
<dbReference type="EMBL" id="KN837268">
    <property type="protein sequence ID" value="KIJ30144.1"/>
    <property type="molecule type" value="Genomic_DNA"/>
</dbReference>
<dbReference type="Pfam" id="PF20231">
    <property type="entry name" value="DUF6589"/>
    <property type="match status" value="1"/>
</dbReference>
<dbReference type="HOGENOM" id="CLU_050542_0_0_1"/>
<feature type="non-terminal residue" evidence="2">
    <location>
        <position position="263"/>
    </location>
</feature>
<sequence length="263" mass="30776">HAFQLWNRKYLAKLSTKDPFHHHLDEGLWHVGEAHFQDLWRVVSGIKNISELRNCKPKELIALATKIVDEHMSLEALVTHGKFEHKDDPDEVRHQAIQFNKDVLHYFEMSEATKVSDVGRMEDTLPAFQFRCIGGENSNYTSAVLEQFHYSLHEMTDEMRDRYIWVINPTGCVDGFYPVDMAQERNVKSGKSDDLYASWNYIGGISPAIPIMRAVKDHIEAEFNTASRVKKHTTLAKEKDIRHFMKHTRRKSIFWHNRLESWV</sequence>
<dbReference type="OrthoDB" id="2980978at2759"/>
<evidence type="ECO:0000313" key="3">
    <source>
        <dbReference type="Proteomes" id="UP000054279"/>
    </source>
</evidence>